<organism evidence="4 5">
    <name type="scientific">Acanthoscelides obtectus</name>
    <name type="common">Bean weevil</name>
    <name type="synonym">Bruchus obtectus</name>
    <dbReference type="NCBI Taxonomy" id="200917"/>
    <lineage>
        <taxon>Eukaryota</taxon>
        <taxon>Metazoa</taxon>
        <taxon>Ecdysozoa</taxon>
        <taxon>Arthropoda</taxon>
        <taxon>Hexapoda</taxon>
        <taxon>Insecta</taxon>
        <taxon>Pterygota</taxon>
        <taxon>Neoptera</taxon>
        <taxon>Endopterygota</taxon>
        <taxon>Coleoptera</taxon>
        <taxon>Polyphaga</taxon>
        <taxon>Cucujiformia</taxon>
        <taxon>Chrysomeloidea</taxon>
        <taxon>Chrysomelidae</taxon>
        <taxon>Bruchinae</taxon>
        <taxon>Bruchini</taxon>
        <taxon>Acanthoscelides</taxon>
    </lineage>
</organism>
<dbReference type="EMBL" id="CAKOFQ010006729">
    <property type="protein sequence ID" value="CAH1965942.1"/>
    <property type="molecule type" value="Genomic_DNA"/>
</dbReference>
<dbReference type="GO" id="GO:0005634">
    <property type="term" value="C:nucleus"/>
    <property type="evidence" value="ECO:0007669"/>
    <property type="project" value="UniProtKB-SubCell"/>
</dbReference>
<name>A0A9P0K8Y0_ACAOB</name>
<evidence type="ECO:0000256" key="1">
    <source>
        <dbReference type="PROSITE-ProRule" id="PRU00371"/>
    </source>
</evidence>
<keyword evidence="5" id="KW-1185">Reference proteome</keyword>
<dbReference type="GO" id="GO:0003677">
    <property type="term" value="F:DNA binding"/>
    <property type="evidence" value="ECO:0007669"/>
    <property type="project" value="InterPro"/>
</dbReference>
<accession>A0A9P0K8Y0</accession>
<dbReference type="Pfam" id="PF02944">
    <property type="entry name" value="BESS"/>
    <property type="match status" value="1"/>
</dbReference>
<dbReference type="PROSITE" id="PS51031">
    <property type="entry name" value="BESS"/>
    <property type="match status" value="1"/>
</dbReference>
<evidence type="ECO:0000313" key="5">
    <source>
        <dbReference type="Proteomes" id="UP001152888"/>
    </source>
</evidence>
<comment type="caution">
    <text evidence="4">The sequence shown here is derived from an EMBL/GenBank/DDBJ whole genome shotgun (WGS) entry which is preliminary data.</text>
</comment>
<evidence type="ECO:0000259" key="3">
    <source>
        <dbReference type="PROSITE" id="PS51031"/>
    </source>
</evidence>
<dbReference type="Proteomes" id="UP001152888">
    <property type="component" value="Unassembled WGS sequence"/>
</dbReference>
<dbReference type="InterPro" id="IPR004210">
    <property type="entry name" value="BESS_motif"/>
</dbReference>
<dbReference type="OrthoDB" id="6783760at2759"/>
<protein>
    <recommendedName>
        <fullName evidence="3">BESS domain-containing protein</fullName>
    </recommendedName>
</protein>
<evidence type="ECO:0000256" key="2">
    <source>
        <dbReference type="SAM" id="MobiDB-lite"/>
    </source>
</evidence>
<feature type="compositionally biased region" description="Polar residues" evidence="2">
    <location>
        <begin position="61"/>
        <end position="80"/>
    </location>
</feature>
<sequence>MIERRQQSTATSQPDPDMAFLQSILPDMKAMDDRQKLYFKREILNLTEQIRYAQPDHKAGSSINAQSKSSSVNTLSRDSSIQTIECTSPKSIEDDANGGERFFNMQQQIEQEEDYTMERYLSFLPKYGSHPQK</sequence>
<feature type="region of interest" description="Disordered" evidence="2">
    <location>
        <begin position="55"/>
        <end position="80"/>
    </location>
</feature>
<feature type="domain" description="BESS" evidence="3">
    <location>
        <begin position="14"/>
        <end position="53"/>
    </location>
</feature>
<dbReference type="AlphaFoldDB" id="A0A9P0K8Y0"/>
<proteinExistence type="predicted"/>
<reference evidence="4" key="1">
    <citation type="submission" date="2022-03" db="EMBL/GenBank/DDBJ databases">
        <authorList>
            <person name="Sayadi A."/>
        </authorList>
    </citation>
    <scope>NUCLEOTIDE SEQUENCE</scope>
</reference>
<keyword evidence="1" id="KW-0539">Nucleus</keyword>
<evidence type="ECO:0000313" key="4">
    <source>
        <dbReference type="EMBL" id="CAH1965942.1"/>
    </source>
</evidence>
<gene>
    <name evidence="4" type="ORF">ACAOBT_LOCUS6588</name>
</gene>
<comment type="subcellular location">
    <subcellularLocation>
        <location evidence="1">Nucleus</location>
    </subcellularLocation>
</comment>